<gene>
    <name evidence="5" type="ordered locus">Pcar_3126</name>
</gene>
<dbReference type="GO" id="GO:0006750">
    <property type="term" value="P:glutathione biosynthetic process"/>
    <property type="evidence" value="ECO:0007669"/>
    <property type="project" value="UniProtKB-UniRule"/>
</dbReference>
<organism evidence="5 6">
    <name type="scientific">Syntrophotalea carbinolica (strain DSM 2380 / NBRC 103641 / GraBd1)</name>
    <name type="common">Pelobacter carbinolicus</name>
    <dbReference type="NCBI Taxonomy" id="338963"/>
    <lineage>
        <taxon>Bacteria</taxon>
        <taxon>Pseudomonadati</taxon>
        <taxon>Thermodesulfobacteriota</taxon>
        <taxon>Desulfuromonadia</taxon>
        <taxon>Desulfuromonadales</taxon>
        <taxon>Syntrophotaleaceae</taxon>
        <taxon>Syntrophotalea</taxon>
    </lineage>
</organism>
<dbReference type="AlphaFoldDB" id="Q39ZU6"/>
<evidence type="ECO:0000256" key="1">
    <source>
        <dbReference type="ARBA" id="ARBA00022598"/>
    </source>
</evidence>
<keyword evidence="2 4" id="KW-0547">Nucleotide-binding</keyword>
<dbReference type="KEGG" id="pca:Pcar_3126"/>
<sequence length="462" mass="51862">MSTIVKTRLDEPVSCHDDLVKYQLRNIRPRDQWGVGVEVEKLVVDRQTGQAAEFSRIEALLSHLESAGGWQGQREAGRLIALMGESSSVTLEPGGQLELSGKLCTDLCCCQRDLSRHVRRIDSAARPLGLAFLGLGVHPITPLQDIDWLPKPRYAIMREYMLRTGDLGQHMMKLSAGLQVNLDFCDEADCMDKIRTGQLLAPLFYALFANSPLMNGKPSGFLSTRGEIWARTDPDRSGIILELFRPGAGLSSYVDYALDVPMYFILRQGHLIDLTRRRFSFRRYLSEGFEDFRPTLADWDLHLSTLFPEVRLRPQIELRSADSLPPHLAMAVAALAKGLMYDDEARYQVAKLLDPGDDAQRMEVYRNSWRLGLRTPCGNHTLREVACELLAVAREVLRRVGPRDCPCGSEARFLDGIEEVAHSGVTLAERLLQDWQGAPEQRLAALLTHCAYPENSPGEFCL</sequence>
<evidence type="ECO:0000256" key="3">
    <source>
        <dbReference type="ARBA" id="ARBA00022840"/>
    </source>
</evidence>
<dbReference type="PANTHER" id="PTHR34378:SF1">
    <property type="entry name" value="GLUTAMATE--CYSTEINE LIGASE, CHLOROPLASTIC"/>
    <property type="match status" value="1"/>
</dbReference>
<proteinExistence type="inferred from homology"/>
<dbReference type="Pfam" id="PF04107">
    <property type="entry name" value="GCS2"/>
    <property type="match status" value="1"/>
</dbReference>
<dbReference type="InterPro" id="IPR014746">
    <property type="entry name" value="Gln_synth/guanido_kin_cat_dom"/>
</dbReference>
<evidence type="ECO:0000313" key="5">
    <source>
        <dbReference type="EMBL" id="ABA90361.1"/>
    </source>
</evidence>
<dbReference type="GO" id="GO:0005524">
    <property type="term" value="F:ATP binding"/>
    <property type="evidence" value="ECO:0007669"/>
    <property type="project" value="UniProtKB-UniRule"/>
</dbReference>
<dbReference type="Gene3D" id="3.30.590.20">
    <property type="match status" value="1"/>
</dbReference>
<dbReference type="STRING" id="338963.Pcar_3126"/>
<protein>
    <recommendedName>
        <fullName evidence="4">Glutamate--cysteine ligase</fullName>
        <ecNumber evidence="4">6.3.2.2</ecNumber>
    </recommendedName>
</protein>
<dbReference type="EC" id="6.3.2.2" evidence="4"/>
<dbReference type="GO" id="GO:0004357">
    <property type="term" value="F:glutamate-cysteine ligase activity"/>
    <property type="evidence" value="ECO:0007669"/>
    <property type="project" value="UniProtKB-UniRule"/>
</dbReference>
<name>Q39ZU6_SYNC1</name>
<dbReference type="InterPro" id="IPR006336">
    <property type="entry name" value="GCS2"/>
</dbReference>
<keyword evidence="3 4" id="KW-0067">ATP-binding</keyword>
<dbReference type="SUPFAM" id="SSF55931">
    <property type="entry name" value="Glutamine synthetase/guanido kinase"/>
    <property type="match status" value="1"/>
</dbReference>
<comment type="catalytic activity">
    <reaction evidence="4">
        <text>L-cysteine + L-glutamate + ATP = gamma-L-glutamyl-L-cysteine + ADP + phosphate + H(+)</text>
        <dbReference type="Rhea" id="RHEA:13285"/>
        <dbReference type="ChEBI" id="CHEBI:15378"/>
        <dbReference type="ChEBI" id="CHEBI:29985"/>
        <dbReference type="ChEBI" id="CHEBI:30616"/>
        <dbReference type="ChEBI" id="CHEBI:35235"/>
        <dbReference type="ChEBI" id="CHEBI:43474"/>
        <dbReference type="ChEBI" id="CHEBI:58173"/>
        <dbReference type="ChEBI" id="CHEBI:456216"/>
        <dbReference type="EC" id="6.3.2.2"/>
    </reaction>
</comment>
<evidence type="ECO:0000256" key="4">
    <source>
        <dbReference type="PIRNR" id="PIRNR017901"/>
    </source>
</evidence>
<dbReference type="RefSeq" id="WP_011342921.1">
    <property type="nucleotide sequence ID" value="NC_007498.2"/>
</dbReference>
<keyword evidence="6" id="KW-1185">Reference proteome</keyword>
<dbReference type="InterPro" id="IPR035434">
    <property type="entry name" value="GCL_bact_plant"/>
</dbReference>
<evidence type="ECO:0000313" key="6">
    <source>
        <dbReference type="Proteomes" id="UP000002534"/>
    </source>
</evidence>
<dbReference type="EMBL" id="CP000142">
    <property type="protein sequence ID" value="ABA90361.1"/>
    <property type="molecule type" value="Genomic_DNA"/>
</dbReference>
<reference evidence="6" key="1">
    <citation type="submission" date="2005-10" db="EMBL/GenBank/DDBJ databases">
        <title>Complete sequence of Pelobacter carbinolicus DSM 2380.</title>
        <authorList>
            <person name="Copeland A."/>
            <person name="Lucas S."/>
            <person name="Lapidus A."/>
            <person name="Barry K."/>
            <person name="Detter J.C."/>
            <person name="Glavina T."/>
            <person name="Hammon N."/>
            <person name="Israni S."/>
            <person name="Pitluck S."/>
            <person name="Chertkov O."/>
            <person name="Schmutz J."/>
            <person name="Larimer F."/>
            <person name="Land M."/>
            <person name="Kyrpides N."/>
            <person name="Ivanova N."/>
            <person name="Richardson P."/>
        </authorList>
    </citation>
    <scope>NUCLEOTIDE SEQUENCE [LARGE SCALE GENOMIC DNA]</scope>
    <source>
        <strain evidence="6">DSM 2380 / NBRC 103641 / GraBd1</strain>
    </source>
</reference>
<accession>Q39ZU6</accession>
<dbReference type="Proteomes" id="UP000002534">
    <property type="component" value="Chromosome"/>
</dbReference>
<dbReference type="OrthoDB" id="9780152at2"/>
<keyword evidence="1 4" id="KW-0436">Ligase</keyword>
<comment type="function">
    <text evidence="4">Catalyzes the synthesis of gamma-glutamylcysteine (gamma-GC).</text>
</comment>
<dbReference type="PANTHER" id="PTHR34378">
    <property type="entry name" value="GLUTAMATE--CYSTEINE LIGASE, CHLOROPLASTIC"/>
    <property type="match status" value="1"/>
</dbReference>
<dbReference type="eggNOG" id="COG3572">
    <property type="taxonomic scope" value="Bacteria"/>
</dbReference>
<evidence type="ECO:0000256" key="2">
    <source>
        <dbReference type="ARBA" id="ARBA00022741"/>
    </source>
</evidence>
<dbReference type="HOGENOM" id="CLU_026610_1_0_7"/>
<reference evidence="5 6" key="2">
    <citation type="journal article" date="2012" name="BMC Genomics">
        <title>The genome of Pelobacter carbinolicus reveals surprising metabolic capabilities and physiological features.</title>
        <authorList>
            <person name="Aklujkar M."/>
            <person name="Haveman S.A."/>
            <person name="Didonato R.Jr."/>
            <person name="Chertkov O."/>
            <person name="Han C.S."/>
            <person name="Land M.L."/>
            <person name="Brown P."/>
            <person name="Lovley D.R."/>
        </authorList>
    </citation>
    <scope>NUCLEOTIDE SEQUENCE [LARGE SCALE GENOMIC DNA]</scope>
    <source>
        <strain evidence="6">DSM 2380 / NBRC 103641 / GraBd1</strain>
    </source>
</reference>
<comment type="similarity">
    <text evidence="4">Belongs to the glutamate--cysteine ligase type 2 family. EgtA subfamily.</text>
</comment>
<dbReference type="PIRSF" id="PIRSF017901">
    <property type="entry name" value="GCL"/>
    <property type="match status" value="1"/>
</dbReference>